<evidence type="ECO:0000259" key="6">
    <source>
        <dbReference type="PROSITE" id="PS50043"/>
    </source>
</evidence>
<dbReference type="InterPro" id="IPR016032">
    <property type="entry name" value="Sig_transdc_resp-reg_C-effctor"/>
</dbReference>
<feature type="domain" description="Response regulatory" evidence="7">
    <location>
        <begin position="21"/>
        <end position="137"/>
    </location>
</feature>
<keyword evidence="9" id="KW-1185">Reference proteome</keyword>
<dbReference type="PANTHER" id="PTHR43214">
    <property type="entry name" value="TWO-COMPONENT RESPONSE REGULATOR"/>
    <property type="match status" value="1"/>
</dbReference>
<evidence type="ECO:0000313" key="8">
    <source>
        <dbReference type="EMBL" id="MBM7479400.1"/>
    </source>
</evidence>
<evidence type="ECO:0000259" key="7">
    <source>
        <dbReference type="PROSITE" id="PS50110"/>
    </source>
</evidence>
<comment type="caution">
    <text evidence="8">The sequence shown here is derived from an EMBL/GenBank/DDBJ whole genome shotgun (WGS) entry which is preliminary data.</text>
</comment>
<protein>
    <submittedName>
        <fullName evidence="8">DNA-binding NarL/FixJ family response regulator</fullName>
    </submittedName>
</protein>
<dbReference type="Proteomes" id="UP000698059">
    <property type="component" value="Unassembled WGS sequence"/>
</dbReference>
<feature type="modified residue" description="4-aspartylphosphate" evidence="5">
    <location>
        <position position="72"/>
    </location>
</feature>
<dbReference type="PANTHER" id="PTHR43214:SF24">
    <property type="entry name" value="TRANSCRIPTIONAL REGULATORY PROTEIN NARL-RELATED"/>
    <property type="match status" value="1"/>
</dbReference>
<dbReference type="SUPFAM" id="SSF46894">
    <property type="entry name" value="C-terminal effector domain of the bipartite response regulators"/>
    <property type="match status" value="1"/>
</dbReference>
<dbReference type="InterPro" id="IPR001789">
    <property type="entry name" value="Sig_transdc_resp-reg_receiver"/>
</dbReference>
<accession>A0ABS2LG46</accession>
<dbReference type="SUPFAM" id="SSF52172">
    <property type="entry name" value="CheY-like"/>
    <property type="match status" value="1"/>
</dbReference>
<dbReference type="EMBL" id="JAFBBO010000001">
    <property type="protein sequence ID" value="MBM7479400.1"/>
    <property type="molecule type" value="Genomic_DNA"/>
</dbReference>
<name>A0ABS2LG46_9CELL</name>
<dbReference type="GO" id="GO:0003677">
    <property type="term" value="F:DNA binding"/>
    <property type="evidence" value="ECO:0007669"/>
    <property type="project" value="UniProtKB-KW"/>
</dbReference>
<gene>
    <name evidence="8" type="ORF">JOD49_002320</name>
</gene>
<sequence>MDVTPSTAPAAPGTRTDAPLRVVLVDDDTLVRAGLRLILGGDRTIEIVGEAADGIAAVSEIARTRPDVVLMDIRMPRRDGLAALEIARAADPALKVIVLTTFDADDMVLTALRLGAAGFLLKDTPPAELVAAVRLVAEGRSMLSPSVTEQLITAVARQPVDDREAAARTRLARLTERELEVAVAIGAGLSNADIATSLFLSIATVKTHVGRVLDKLGADNRVQVAICVHDAGLA</sequence>
<dbReference type="InterPro" id="IPR058245">
    <property type="entry name" value="NreC/VraR/RcsB-like_REC"/>
</dbReference>
<keyword evidence="1 5" id="KW-0597">Phosphoprotein</keyword>
<evidence type="ECO:0000256" key="3">
    <source>
        <dbReference type="ARBA" id="ARBA00023125"/>
    </source>
</evidence>
<dbReference type="PROSITE" id="PS50110">
    <property type="entry name" value="RESPONSE_REGULATORY"/>
    <property type="match status" value="1"/>
</dbReference>
<keyword evidence="2" id="KW-0805">Transcription regulation</keyword>
<dbReference type="SMART" id="SM00421">
    <property type="entry name" value="HTH_LUXR"/>
    <property type="match status" value="1"/>
</dbReference>
<dbReference type="Gene3D" id="3.40.50.2300">
    <property type="match status" value="1"/>
</dbReference>
<evidence type="ECO:0000256" key="1">
    <source>
        <dbReference type="ARBA" id="ARBA00022553"/>
    </source>
</evidence>
<evidence type="ECO:0000256" key="5">
    <source>
        <dbReference type="PROSITE-ProRule" id="PRU00169"/>
    </source>
</evidence>
<evidence type="ECO:0000256" key="2">
    <source>
        <dbReference type="ARBA" id="ARBA00023015"/>
    </source>
</evidence>
<dbReference type="SMART" id="SM00448">
    <property type="entry name" value="REC"/>
    <property type="match status" value="1"/>
</dbReference>
<proteinExistence type="predicted"/>
<reference evidence="8 9" key="1">
    <citation type="submission" date="2021-01" db="EMBL/GenBank/DDBJ databases">
        <title>Sequencing the genomes of 1000 actinobacteria strains.</title>
        <authorList>
            <person name="Klenk H.-P."/>
        </authorList>
    </citation>
    <scope>NUCLEOTIDE SEQUENCE [LARGE SCALE GENOMIC DNA]</scope>
    <source>
        <strain evidence="8 9">DSM 46000</strain>
    </source>
</reference>
<dbReference type="CDD" id="cd06170">
    <property type="entry name" value="LuxR_C_like"/>
    <property type="match status" value="1"/>
</dbReference>
<organism evidence="8 9">
    <name type="scientific">Oerskovia jenensis</name>
    <dbReference type="NCBI Taxonomy" id="162169"/>
    <lineage>
        <taxon>Bacteria</taxon>
        <taxon>Bacillati</taxon>
        <taxon>Actinomycetota</taxon>
        <taxon>Actinomycetes</taxon>
        <taxon>Micrococcales</taxon>
        <taxon>Cellulomonadaceae</taxon>
        <taxon>Oerskovia</taxon>
    </lineage>
</organism>
<keyword evidence="4" id="KW-0804">Transcription</keyword>
<dbReference type="CDD" id="cd17535">
    <property type="entry name" value="REC_NarL-like"/>
    <property type="match status" value="1"/>
</dbReference>
<dbReference type="InterPro" id="IPR039420">
    <property type="entry name" value="WalR-like"/>
</dbReference>
<dbReference type="PROSITE" id="PS50043">
    <property type="entry name" value="HTH_LUXR_2"/>
    <property type="match status" value="1"/>
</dbReference>
<feature type="domain" description="HTH luxR-type" evidence="6">
    <location>
        <begin position="167"/>
        <end position="232"/>
    </location>
</feature>
<dbReference type="PROSITE" id="PS00622">
    <property type="entry name" value="HTH_LUXR_1"/>
    <property type="match status" value="1"/>
</dbReference>
<dbReference type="PRINTS" id="PR00038">
    <property type="entry name" value="HTHLUXR"/>
</dbReference>
<dbReference type="InterPro" id="IPR000792">
    <property type="entry name" value="Tscrpt_reg_LuxR_C"/>
</dbReference>
<dbReference type="Pfam" id="PF00072">
    <property type="entry name" value="Response_reg"/>
    <property type="match status" value="1"/>
</dbReference>
<evidence type="ECO:0000313" key="9">
    <source>
        <dbReference type="Proteomes" id="UP000698059"/>
    </source>
</evidence>
<dbReference type="Pfam" id="PF00196">
    <property type="entry name" value="GerE"/>
    <property type="match status" value="1"/>
</dbReference>
<dbReference type="InterPro" id="IPR011006">
    <property type="entry name" value="CheY-like_superfamily"/>
</dbReference>
<keyword evidence="3 8" id="KW-0238">DNA-binding</keyword>
<evidence type="ECO:0000256" key="4">
    <source>
        <dbReference type="ARBA" id="ARBA00023163"/>
    </source>
</evidence>